<dbReference type="GO" id="GO:0016616">
    <property type="term" value="F:oxidoreductase activity, acting on the CH-OH group of donors, NAD or NADP as acceptor"/>
    <property type="evidence" value="ECO:0007669"/>
    <property type="project" value="InterPro"/>
</dbReference>
<organism evidence="7 8">
    <name type="scientific">Talaromyces proteolyticus</name>
    <dbReference type="NCBI Taxonomy" id="1131652"/>
    <lineage>
        <taxon>Eukaryota</taxon>
        <taxon>Fungi</taxon>
        <taxon>Dikarya</taxon>
        <taxon>Ascomycota</taxon>
        <taxon>Pezizomycotina</taxon>
        <taxon>Eurotiomycetes</taxon>
        <taxon>Eurotiomycetidae</taxon>
        <taxon>Eurotiales</taxon>
        <taxon>Trichocomaceae</taxon>
        <taxon>Talaromyces</taxon>
        <taxon>Talaromyces sect. Bacilispori</taxon>
    </lineage>
</organism>
<gene>
    <name evidence="7" type="ORF">BGW36DRAFT_460463</name>
</gene>
<name>A0AAD4KSV1_9EURO</name>
<evidence type="ECO:0000256" key="1">
    <source>
        <dbReference type="ARBA" id="ARBA00005854"/>
    </source>
</evidence>
<keyword evidence="3" id="KW-0520">NAD</keyword>
<dbReference type="Pfam" id="PF02826">
    <property type="entry name" value="2-Hacid_dh_C"/>
    <property type="match status" value="1"/>
</dbReference>
<feature type="domain" description="D-isomer specific 2-hydroxyacid dehydrogenase NAD-binding" evidence="6">
    <location>
        <begin position="115"/>
        <end position="309"/>
    </location>
</feature>
<sequence length="340" mass="36797">MSTATNHHIVVAQAEVFTSPLQFSAPPGINITQELYPNTTPDQVHERCRNATIIVLSYLRLDAIALSEAITPNLKFIAIAAVGTDSVDLEACRKRGIIVSNCPAANVESVSNHVMGMYFAARRNVIRMDRVVKDGNWFKNGHGPLVSGKMKDKNQELCLTCDEETVGILGYGSVGKKVAQLSKALGMKVLIAGRKGANGERTGTNIERTPFEEVLKQSTVLVVAVPRCPETMNLISTTEFQKMSCKAVLINISRGGIVDENALVQALKDRSIFGAATDVFGTEPASAENSPLLADGTTDLNLTTSPHLAWYADKTMENYLTTTPTNIRNFFLGSPTNLVV</sequence>
<dbReference type="GeneID" id="70252380"/>
<evidence type="ECO:0000259" key="5">
    <source>
        <dbReference type="Pfam" id="PF00389"/>
    </source>
</evidence>
<dbReference type="InterPro" id="IPR050418">
    <property type="entry name" value="D-iso_2-hydroxyacid_DH_PdxB"/>
</dbReference>
<protein>
    <submittedName>
        <fullName evidence="7">D-isomer-specific 2-hydroxyacid dehydrogenase family protein</fullName>
    </submittedName>
</protein>
<dbReference type="SUPFAM" id="SSF52283">
    <property type="entry name" value="Formate/glycerate dehydrogenase catalytic domain-like"/>
    <property type="match status" value="1"/>
</dbReference>
<evidence type="ECO:0000256" key="4">
    <source>
        <dbReference type="RuleBase" id="RU003719"/>
    </source>
</evidence>
<evidence type="ECO:0000256" key="3">
    <source>
        <dbReference type="ARBA" id="ARBA00023027"/>
    </source>
</evidence>
<reference evidence="7" key="1">
    <citation type="submission" date="2021-12" db="EMBL/GenBank/DDBJ databases">
        <title>Convergent genome expansion in fungi linked to evolution of root-endophyte symbiosis.</title>
        <authorList>
            <consortium name="DOE Joint Genome Institute"/>
            <person name="Ke Y.-H."/>
            <person name="Bonito G."/>
            <person name="Liao H.-L."/>
            <person name="Looney B."/>
            <person name="Rojas-Flechas A."/>
            <person name="Nash J."/>
            <person name="Hameed K."/>
            <person name="Schadt C."/>
            <person name="Martin F."/>
            <person name="Crous P.W."/>
            <person name="Miettinen O."/>
            <person name="Magnuson J.K."/>
            <person name="Labbe J."/>
            <person name="Jacobson D."/>
            <person name="Doktycz M.J."/>
            <person name="Veneault-Fourrey C."/>
            <person name="Kuo A."/>
            <person name="Mondo S."/>
            <person name="Calhoun S."/>
            <person name="Riley R."/>
            <person name="Ohm R."/>
            <person name="LaButti K."/>
            <person name="Andreopoulos B."/>
            <person name="Pangilinan J."/>
            <person name="Nolan M."/>
            <person name="Tritt A."/>
            <person name="Clum A."/>
            <person name="Lipzen A."/>
            <person name="Daum C."/>
            <person name="Barry K."/>
            <person name="Grigoriev I.V."/>
            <person name="Vilgalys R."/>
        </authorList>
    </citation>
    <scope>NUCLEOTIDE SEQUENCE</scope>
    <source>
        <strain evidence="7">PMI_201</strain>
    </source>
</reference>
<feature type="domain" description="D-isomer specific 2-hydroxyacid dehydrogenase catalytic" evidence="5">
    <location>
        <begin position="35"/>
        <end position="339"/>
    </location>
</feature>
<keyword evidence="8" id="KW-1185">Reference proteome</keyword>
<dbReference type="Gene3D" id="3.40.50.720">
    <property type="entry name" value="NAD(P)-binding Rossmann-like Domain"/>
    <property type="match status" value="2"/>
</dbReference>
<comment type="similarity">
    <text evidence="1 4">Belongs to the D-isomer specific 2-hydroxyacid dehydrogenase family.</text>
</comment>
<dbReference type="RefSeq" id="XP_046073031.1">
    <property type="nucleotide sequence ID" value="XM_046222093.1"/>
</dbReference>
<dbReference type="InterPro" id="IPR006139">
    <property type="entry name" value="D-isomer_2_OHA_DH_cat_dom"/>
</dbReference>
<dbReference type="AlphaFoldDB" id="A0AAD4KSV1"/>
<dbReference type="InterPro" id="IPR006140">
    <property type="entry name" value="D-isomer_DH_NAD-bd"/>
</dbReference>
<evidence type="ECO:0000313" key="7">
    <source>
        <dbReference type="EMBL" id="KAH8698567.1"/>
    </source>
</evidence>
<evidence type="ECO:0000313" key="8">
    <source>
        <dbReference type="Proteomes" id="UP001201262"/>
    </source>
</evidence>
<dbReference type="PANTHER" id="PTHR43761:SF1">
    <property type="entry name" value="D-ISOMER SPECIFIC 2-HYDROXYACID DEHYDROGENASE CATALYTIC DOMAIN-CONTAINING PROTEIN-RELATED"/>
    <property type="match status" value="1"/>
</dbReference>
<comment type="caution">
    <text evidence="7">The sequence shown here is derived from an EMBL/GenBank/DDBJ whole genome shotgun (WGS) entry which is preliminary data.</text>
</comment>
<dbReference type="Proteomes" id="UP001201262">
    <property type="component" value="Unassembled WGS sequence"/>
</dbReference>
<evidence type="ECO:0000256" key="2">
    <source>
        <dbReference type="ARBA" id="ARBA00023002"/>
    </source>
</evidence>
<proteinExistence type="inferred from homology"/>
<dbReference type="EMBL" id="JAJTJA010000005">
    <property type="protein sequence ID" value="KAH8698567.1"/>
    <property type="molecule type" value="Genomic_DNA"/>
</dbReference>
<dbReference type="CDD" id="cd05198">
    <property type="entry name" value="formate_dh_like"/>
    <property type="match status" value="1"/>
</dbReference>
<dbReference type="InterPro" id="IPR036291">
    <property type="entry name" value="NAD(P)-bd_dom_sf"/>
</dbReference>
<dbReference type="Pfam" id="PF00389">
    <property type="entry name" value="2-Hacid_dh"/>
    <property type="match status" value="1"/>
</dbReference>
<keyword evidence="2 4" id="KW-0560">Oxidoreductase</keyword>
<dbReference type="SUPFAM" id="SSF51735">
    <property type="entry name" value="NAD(P)-binding Rossmann-fold domains"/>
    <property type="match status" value="1"/>
</dbReference>
<accession>A0AAD4KSV1</accession>
<evidence type="ECO:0000259" key="6">
    <source>
        <dbReference type="Pfam" id="PF02826"/>
    </source>
</evidence>
<dbReference type="GO" id="GO:0051287">
    <property type="term" value="F:NAD binding"/>
    <property type="evidence" value="ECO:0007669"/>
    <property type="project" value="InterPro"/>
</dbReference>
<dbReference type="PANTHER" id="PTHR43761">
    <property type="entry name" value="D-ISOMER SPECIFIC 2-HYDROXYACID DEHYDROGENASE FAMILY PROTEIN (AFU_ORTHOLOGUE AFUA_1G13630)"/>
    <property type="match status" value="1"/>
</dbReference>